<proteinExistence type="predicted"/>
<name>A0A7J0BI73_9BACT</name>
<dbReference type="Proteomes" id="UP000503840">
    <property type="component" value="Unassembled WGS sequence"/>
</dbReference>
<dbReference type="AlphaFoldDB" id="A0A7J0BI73"/>
<dbReference type="RefSeq" id="WP_174405123.1">
    <property type="nucleotide sequence ID" value="NZ_BLVO01000013.1"/>
</dbReference>
<reference evidence="1 2" key="1">
    <citation type="submission" date="2020-05" db="EMBL/GenBank/DDBJ databases">
        <title>Draft genome sequence of Desulfovibrio sp. strain HN2T.</title>
        <authorList>
            <person name="Ueno A."/>
            <person name="Tamazawa S."/>
            <person name="Tamamura S."/>
            <person name="Murakami T."/>
            <person name="Kiyama T."/>
            <person name="Inomata H."/>
            <person name="Amano Y."/>
            <person name="Miyakawa K."/>
            <person name="Tamaki H."/>
            <person name="Naganuma T."/>
            <person name="Kaneko K."/>
        </authorList>
    </citation>
    <scope>NUCLEOTIDE SEQUENCE [LARGE SCALE GENOMIC DNA]</scope>
    <source>
        <strain evidence="1 2">HN2</strain>
    </source>
</reference>
<organism evidence="1 2">
    <name type="scientific">Desulfovibrio subterraneus</name>
    <dbReference type="NCBI Taxonomy" id="2718620"/>
    <lineage>
        <taxon>Bacteria</taxon>
        <taxon>Pseudomonadati</taxon>
        <taxon>Thermodesulfobacteriota</taxon>
        <taxon>Desulfovibrionia</taxon>
        <taxon>Desulfovibrionales</taxon>
        <taxon>Desulfovibrionaceae</taxon>
        <taxon>Desulfovibrio</taxon>
    </lineage>
</organism>
<comment type="caution">
    <text evidence="1">The sequence shown here is derived from an EMBL/GenBank/DDBJ whole genome shotgun (WGS) entry which is preliminary data.</text>
</comment>
<evidence type="ECO:0000313" key="1">
    <source>
        <dbReference type="EMBL" id="GFM33463.1"/>
    </source>
</evidence>
<sequence length="81" mass="8828">MTSDQILEKATEHDKGLLTPFGRMSLEVLREGDNVVVLLCDSYRNVALMEDSGCTAKVDNNYMGTSTPPCAFTLAPAELCE</sequence>
<protein>
    <submittedName>
        <fullName evidence="1">Uncharacterized protein</fullName>
    </submittedName>
</protein>
<keyword evidence="2" id="KW-1185">Reference proteome</keyword>
<gene>
    <name evidence="1" type="ORF">DSM101010T_18280</name>
</gene>
<accession>A0A7J0BI73</accession>
<evidence type="ECO:0000313" key="2">
    <source>
        <dbReference type="Proteomes" id="UP000503840"/>
    </source>
</evidence>
<dbReference type="EMBL" id="BLVO01000013">
    <property type="protein sequence ID" value="GFM33463.1"/>
    <property type="molecule type" value="Genomic_DNA"/>
</dbReference>